<sequence>MLNQLVELRKEAATLLQLRKILQEQLNRLKVGRSRNTGTLSIIQHILAHCCSSRFVIRCKFVGLSG</sequence>
<reference evidence="1" key="2">
    <citation type="submission" date="2025-09" db="UniProtKB">
        <authorList>
            <consortium name="Ensembl"/>
        </authorList>
    </citation>
    <scope>IDENTIFICATION</scope>
</reference>
<reference evidence="1" key="1">
    <citation type="submission" date="2025-08" db="UniProtKB">
        <authorList>
            <consortium name="Ensembl"/>
        </authorList>
    </citation>
    <scope>IDENTIFICATION</scope>
</reference>
<dbReference type="Proteomes" id="UP000694388">
    <property type="component" value="Unplaced"/>
</dbReference>
<proteinExistence type="predicted"/>
<name>A0A8C4WUU1_EPTBU</name>
<keyword evidence="2" id="KW-1185">Reference proteome</keyword>
<dbReference type="Ensembl" id="ENSEBUT00000012869.1">
    <property type="protein sequence ID" value="ENSEBUP00000012293.1"/>
    <property type="gene ID" value="ENSEBUG00000007836.1"/>
</dbReference>
<organism evidence="1 2">
    <name type="scientific">Eptatretus burgeri</name>
    <name type="common">Inshore hagfish</name>
    <dbReference type="NCBI Taxonomy" id="7764"/>
    <lineage>
        <taxon>Eukaryota</taxon>
        <taxon>Metazoa</taxon>
        <taxon>Chordata</taxon>
        <taxon>Craniata</taxon>
        <taxon>Vertebrata</taxon>
        <taxon>Cyclostomata</taxon>
        <taxon>Myxini</taxon>
        <taxon>Myxiniformes</taxon>
        <taxon>Myxinidae</taxon>
        <taxon>Eptatretinae</taxon>
        <taxon>Eptatretus</taxon>
    </lineage>
</organism>
<evidence type="ECO:0000313" key="1">
    <source>
        <dbReference type="Ensembl" id="ENSEBUP00000012293.1"/>
    </source>
</evidence>
<evidence type="ECO:0000313" key="2">
    <source>
        <dbReference type="Proteomes" id="UP000694388"/>
    </source>
</evidence>
<protein>
    <submittedName>
        <fullName evidence="1">Uncharacterized protein</fullName>
    </submittedName>
</protein>
<dbReference type="AlphaFoldDB" id="A0A8C4WUU1"/>
<accession>A0A8C4WUU1</accession>